<keyword evidence="3" id="KW-1185">Reference proteome</keyword>
<dbReference type="EMBL" id="KQ979321">
    <property type="protein sequence ID" value="KYN21938.1"/>
    <property type="molecule type" value="Genomic_DNA"/>
</dbReference>
<evidence type="ECO:0000256" key="1">
    <source>
        <dbReference type="SAM" id="MobiDB-lite"/>
    </source>
</evidence>
<feature type="region of interest" description="Disordered" evidence="1">
    <location>
        <begin position="62"/>
        <end position="103"/>
    </location>
</feature>
<sequence>MRKATLLAAAFTFAEASDSTGEFFSVLLIRDTATSERVFRFDSCCPLPRCCSNSLDLRTTVPTVPPVMDRADSFDNGGKEEDEEEVREDEEDEKDGRWLPPGNVADKSRTLSLSLTVVPLLRSNGVSYLEVIFDTITLVAAKLDDFATRIGVNGGGSFIFGMTGTATGAVGTGVAMVTAAAAEVRTDAGVFMTDGVNSSFLEIIVLRASRIFFSASKLRTRFALFSRNCFSSLSWFRLSTLSVPFCVRCFAVLSPLASLTAFPAAESPRLSSDSPIRHCFQVFLFLPAPPY</sequence>
<dbReference type="CDD" id="cd00945">
    <property type="entry name" value="Aldolase_Class_I"/>
    <property type="match status" value="1"/>
</dbReference>
<name>A0A151JA55_9HYME</name>
<proteinExistence type="predicted"/>
<accession>A0A151JA55</accession>
<feature type="compositionally biased region" description="Acidic residues" evidence="1">
    <location>
        <begin position="80"/>
        <end position="93"/>
    </location>
</feature>
<protein>
    <submittedName>
        <fullName evidence="2">Uncharacterized protein</fullName>
    </submittedName>
</protein>
<gene>
    <name evidence="2" type="ORF">ALC57_05676</name>
</gene>
<organism evidence="2 3">
    <name type="scientific">Trachymyrmex cornetzi</name>
    <dbReference type="NCBI Taxonomy" id="471704"/>
    <lineage>
        <taxon>Eukaryota</taxon>
        <taxon>Metazoa</taxon>
        <taxon>Ecdysozoa</taxon>
        <taxon>Arthropoda</taxon>
        <taxon>Hexapoda</taxon>
        <taxon>Insecta</taxon>
        <taxon>Pterygota</taxon>
        <taxon>Neoptera</taxon>
        <taxon>Endopterygota</taxon>
        <taxon>Hymenoptera</taxon>
        <taxon>Apocrita</taxon>
        <taxon>Aculeata</taxon>
        <taxon>Formicoidea</taxon>
        <taxon>Formicidae</taxon>
        <taxon>Myrmicinae</taxon>
        <taxon>Trachymyrmex</taxon>
    </lineage>
</organism>
<reference evidence="2 3" key="1">
    <citation type="submission" date="2015-09" db="EMBL/GenBank/DDBJ databases">
        <title>Trachymyrmex cornetzi WGS genome.</title>
        <authorList>
            <person name="Nygaard S."/>
            <person name="Hu H."/>
            <person name="Boomsma J."/>
            <person name="Zhang G."/>
        </authorList>
    </citation>
    <scope>NUCLEOTIDE SEQUENCE [LARGE SCALE GENOMIC DNA]</scope>
    <source>
        <strain evidence="2">Tcor2-1</strain>
        <tissue evidence="2">Whole body</tissue>
    </source>
</reference>
<dbReference type="AlphaFoldDB" id="A0A151JA55"/>
<feature type="compositionally biased region" description="Basic and acidic residues" evidence="1">
    <location>
        <begin position="69"/>
        <end position="79"/>
    </location>
</feature>
<evidence type="ECO:0000313" key="2">
    <source>
        <dbReference type="EMBL" id="KYN21938.1"/>
    </source>
</evidence>
<dbReference type="Proteomes" id="UP000078492">
    <property type="component" value="Unassembled WGS sequence"/>
</dbReference>
<evidence type="ECO:0000313" key="3">
    <source>
        <dbReference type="Proteomes" id="UP000078492"/>
    </source>
</evidence>